<dbReference type="EMBL" id="FSQW01000002">
    <property type="protein sequence ID" value="SIN98666.1"/>
    <property type="molecule type" value="Genomic_DNA"/>
</dbReference>
<name>A0A1N6FTK8_9SPHN</name>
<dbReference type="Proteomes" id="UP000185192">
    <property type="component" value="Unassembled WGS sequence"/>
</dbReference>
<dbReference type="RefSeq" id="WP_074205556.1">
    <property type="nucleotide sequence ID" value="NZ_FSQW01000002.1"/>
</dbReference>
<protein>
    <recommendedName>
        <fullName evidence="3">TadE-like protein</fullName>
    </recommendedName>
</protein>
<evidence type="ECO:0000313" key="1">
    <source>
        <dbReference type="EMBL" id="SIN98666.1"/>
    </source>
</evidence>
<dbReference type="AlphaFoldDB" id="A0A1N6FTK8"/>
<gene>
    <name evidence="1" type="ORF">SAMN02745824_2542</name>
</gene>
<accession>A0A1N6FTK8</accession>
<keyword evidence="2" id="KW-1185">Reference proteome</keyword>
<dbReference type="STRING" id="1123272.SAMN02745824_2542"/>
<reference evidence="2" key="1">
    <citation type="submission" date="2016-11" db="EMBL/GenBank/DDBJ databases">
        <authorList>
            <person name="Varghese N."/>
            <person name="Submissions S."/>
        </authorList>
    </citation>
    <scope>NUCLEOTIDE SEQUENCE [LARGE SCALE GENOMIC DNA]</scope>
    <source>
        <strain evidence="2">DSM 22363</strain>
    </source>
</reference>
<proteinExistence type="predicted"/>
<evidence type="ECO:0000313" key="2">
    <source>
        <dbReference type="Proteomes" id="UP000185192"/>
    </source>
</evidence>
<evidence type="ECO:0008006" key="3">
    <source>
        <dbReference type="Google" id="ProtNLM"/>
    </source>
</evidence>
<dbReference type="OrthoDB" id="7432392at2"/>
<organism evidence="1 2">
    <name type="scientific">Parasphingorhabdus marina DSM 22363</name>
    <dbReference type="NCBI Taxonomy" id="1123272"/>
    <lineage>
        <taxon>Bacteria</taxon>
        <taxon>Pseudomonadati</taxon>
        <taxon>Pseudomonadota</taxon>
        <taxon>Alphaproteobacteria</taxon>
        <taxon>Sphingomonadales</taxon>
        <taxon>Sphingomonadaceae</taxon>
        <taxon>Parasphingorhabdus</taxon>
    </lineage>
</organism>
<sequence>MTDSQKTLPAAGSRKKPGILTRLARNKSGLALTEFAYALPIFTGLGMFGLETANLTLTSLRVSQAALNLSDNASRMGQAIANSTSRTVYESDVNQMLTGLGLQAGDIEILERGRVILSSLERNGDGGQWIHWQRCKGKANYQSDYGTEDTGATGTSFAGMGEAGNEVTASDGTAVMFVEIIYEHEPLFGDLFYQNKIIRHEAVFNIRDNRNLGAGVVADGEPAATCNLYTST</sequence>